<protein>
    <submittedName>
        <fullName evidence="6">Dihydropyrimidinase</fullName>
        <ecNumber evidence="6">3.5.2.2</ecNumber>
    </submittedName>
</protein>
<comment type="cofactor">
    <cofactor evidence="1">
        <name>Zn(2+)</name>
        <dbReference type="ChEBI" id="CHEBI:29105"/>
    </cofactor>
</comment>
<dbReference type="InterPro" id="IPR006680">
    <property type="entry name" value="Amidohydro-rel"/>
</dbReference>
<keyword evidence="3" id="KW-0479">Metal-binding</keyword>
<dbReference type="Gene3D" id="3.20.20.140">
    <property type="entry name" value="Metal-dependent hydrolases"/>
    <property type="match status" value="1"/>
</dbReference>
<comment type="caution">
    <text evidence="6">The sequence shown here is derived from an EMBL/GenBank/DDBJ whole genome shotgun (WGS) entry which is preliminary data.</text>
</comment>
<dbReference type="InterPro" id="IPR011059">
    <property type="entry name" value="Metal-dep_hydrolase_composite"/>
</dbReference>
<reference evidence="6 7" key="1">
    <citation type="submission" date="2023-07" db="EMBL/GenBank/DDBJ databases">
        <title>Genomic Encyclopedia of Type Strains, Phase IV (KMG-IV): sequencing the most valuable type-strain genomes for metagenomic binning, comparative biology and taxonomic classification.</title>
        <authorList>
            <person name="Goeker M."/>
        </authorList>
    </citation>
    <scope>NUCLEOTIDE SEQUENCE [LARGE SCALE GENOMIC DNA]</scope>
    <source>
        <strain evidence="6 7">DSM 16980</strain>
    </source>
</reference>
<evidence type="ECO:0000256" key="4">
    <source>
        <dbReference type="ARBA" id="ARBA00022801"/>
    </source>
</evidence>
<dbReference type="Proteomes" id="UP001239167">
    <property type="component" value="Unassembled WGS sequence"/>
</dbReference>
<dbReference type="SUPFAM" id="SSF51556">
    <property type="entry name" value="Metallo-dependent hydrolases"/>
    <property type="match status" value="1"/>
</dbReference>
<feature type="domain" description="Amidohydrolase-related" evidence="5">
    <location>
        <begin position="49"/>
        <end position="395"/>
    </location>
</feature>
<sequence>MELIIENGILVTGRDIFKADIMLKNGKIAAIGSDFAEQPGERINADGKYIMPGAVDVHTHIDLQAGDYHTSDDFFTGTRAALCGGTTTVVEHLAFGPEGCSLRSRINEYKTAAKDKAVSDYGLHGVIQHVDADILREMGELAAEGISSFKIYMTYDFALADADILRVLEKGGELGTVTAVHCENDSIINYLRGRFAAENKKTPFYHALSRPAECETEAVCRVLRLAHMAGDAPIYIVHLSTEGGLNAVREARARGQRNIYTETCPQYLLLDENCYSNRDAVKYIMSPPLRKAADQAALWKGLSDGSIDIIATDHCPFSTADKLRGERDFTECPNGAPGVEERVMAIFSAGVAGGKITLNKFVETLCINPSRIYGLYPRKGNLLPGSDADIMIINEKGETDFSGAGLHGSAGYSLYGQKKMTGRMDTVIRRGDIVYAEDRFIGQKGTGLFIERRICR</sequence>
<gene>
    <name evidence="6" type="ORF">J2S01_001961</name>
</gene>
<keyword evidence="7" id="KW-1185">Reference proteome</keyword>
<dbReference type="Pfam" id="PF01979">
    <property type="entry name" value="Amidohydro_1"/>
    <property type="match status" value="1"/>
</dbReference>
<dbReference type="RefSeq" id="WP_307224467.1">
    <property type="nucleotide sequence ID" value="NZ_CP116940.1"/>
</dbReference>
<accession>A0ABT9Y8R5</accession>
<comment type="similarity">
    <text evidence="2">Belongs to the metallo-dependent hydrolases superfamily. Hydantoinase/dihydropyrimidinase family.</text>
</comment>
<keyword evidence="4 6" id="KW-0378">Hydrolase</keyword>
<dbReference type="EMBL" id="JAUSUE010000014">
    <property type="protein sequence ID" value="MDQ0204233.1"/>
    <property type="molecule type" value="Genomic_DNA"/>
</dbReference>
<evidence type="ECO:0000313" key="7">
    <source>
        <dbReference type="Proteomes" id="UP001239167"/>
    </source>
</evidence>
<evidence type="ECO:0000313" key="6">
    <source>
        <dbReference type="EMBL" id="MDQ0204233.1"/>
    </source>
</evidence>
<evidence type="ECO:0000256" key="2">
    <source>
        <dbReference type="ARBA" id="ARBA00008829"/>
    </source>
</evidence>
<dbReference type="Gene3D" id="2.30.40.10">
    <property type="entry name" value="Urease, subunit C, domain 1"/>
    <property type="match status" value="1"/>
</dbReference>
<dbReference type="InterPro" id="IPR050378">
    <property type="entry name" value="Metallo-dep_Hydrolases_sf"/>
</dbReference>
<proteinExistence type="inferred from homology"/>
<dbReference type="InterPro" id="IPR011778">
    <property type="entry name" value="Hydantoinase/dihydroPyrase"/>
</dbReference>
<evidence type="ECO:0000259" key="5">
    <source>
        <dbReference type="Pfam" id="PF01979"/>
    </source>
</evidence>
<dbReference type="GO" id="GO:0004157">
    <property type="term" value="F:dihydropyrimidinase activity"/>
    <property type="evidence" value="ECO:0007669"/>
    <property type="project" value="UniProtKB-EC"/>
</dbReference>
<dbReference type="PANTHER" id="PTHR11647:SF1">
    <property type="entry name" value="COLLAPSIN RESPONSE MEDIATOR PROTEIN"/>
    <property type="match status" value="1"/>
</dbReference>
<dbReference type="PANTHER" id="PTHR11647">
    <property type="entry name" value="HYDRANTOINASE/DIHYDROPYRIMIDINASE FAMILY MEMBER"/>
    <property type="match status" value="1"/>
</dbReference>
<organism evidence="6 7">
    <name type="scientific">Pectinatus haikarae</name>
    <dbReference type="NCBI Taxonomy" id="349096"/>
    <lineage>
        <taxon>Bacteria</taxon>
        <taxon>Bacillati</taxon>
        <taxon>Bacillota</taxon>
        <taxon>Negativicutes</taxon>
        <taxon>Selenomonadales</taxon>
        <taxon>Selenomonadaceae</taxon>
        <taxon>Pectinatus</taxon>
    </lineage>
</organism>
<evidence type="ECO:0000256" key="1">
    <source>
        <dbReference type="ARBA" id="ARBA00001947"/>
    </source>
</evidence>
<dbReference type="InterPro" id="IPR032466">
    <property type="entry name" value="Metal_Hydrolase"/>
</dbReference>
<dbReference type="CDD" id="cd01314">
    <property type="entry name" value="D-HYD"/>
    <property type="match status" value="1"/>
</dbReference>
<dbReference type="EC" id="3.5.2.2" evidence="6"/>
<name>A0ABT9Y8R5_9FIRM</name>
<dbReference type="SUPFAM" id="SSF51338">
    <property type="entry name" value="Composite domain of metallo-dependent hydrolases"/>
    <property type="match status" value="1"/>
</dbReference>
<dbReference type="NCBIfam" id="TIGR02033">
    <property type="entry name" value="D-hydantoinase"/>
    <property type="match status" value="1"/>
</dbReference>
<evidence type="ECO:0000256" key="3">
    <source>
        <dbReference type="ARBA" id="ARBA00022723"/>
    </source>
</evidence>